<feature type="compositionally biased region" description="Low complexity" evidence="1">
    <location>
        <begin position="237"/>
        <end position="255"/>
    </location>
</feature>
<dbReference type="Proteomes" id="UP000324800">
    <property type="component" value="Unassembled WGS sequence"/>
</dbReference>
<proteinExistence type="predicted"/>
<comment type="caution">
    <text evidence="2">The sequence shown here is derived from an EMBL/GenBank/DDBJ whole genome shotgun (WGS) entry which is preliminary data.</text>
</comment>
<name>A0A5J4X1F8_9EUKA</name>
<evidence type="ECO:0000313" key="2">
    <source>
        <dbReference type="EMBL" id="KAA6400606.1"/>
    </source>
</evidence>
<feature type="compositionally biased region" description="Low complexity" evidence="1">
    <location>
        <begin position="161"/>
        <end position="172"/>
    </location>
</feature>
<reference evidence="2 3" key="1">
    <citation type="submission" date="2019-03" db="EMBL/GenBank/DDBJ databases">
        <title>Single cell metagenomics reveals metabolic interactions within the superorganism composed of flagellate Streblomastix strix and complex community of Bacteroidetes bacteria on its surface.</title>
        <authorList>
            <person name="Treitli S.C."/>
            <person name="Kolisko M."/>
            <person name="Husnik F."/>
            <person name="Keeling P."/>
            <person name="Hampl V."/>
        </authorList>
    </citation>
    <scope>NUCLEOTIDE SEQUENCE [LARGE SCALE GENOMIC DNA]</scope>
    <source>
        <strain evidence="2">ST1C</strain>
    </source>
</reference>
<gene>
    <name evidence="2" type="ORF">EZS28_003869</name>
</gene>
<feature type="compositionally biased region" description="Polar residues" evidence="1">
    <location>
        <begin position="77"/>
        <end position="147"/>
    </location>
</feature>
<dbReference type="AlphaFoldDB" id="A0A5J4X1F8"/>
<feature type="region of interest" description="Disordered" evidence="1">
    <location>
        <begin position="237"/>
        <end position="257"/>
    </location>
</feature>
<evidence type="ECO:0000256" key="1">
    <source>
        <dbReference type="SAM" id="MobiDB-lite"/>
    </source>
</evidence>
<evidence type="ECO:0000313" key="3">
    <source>
        <dbReference type="Proteomes" id="UP000324800"/>
    </source>
</evidence>
<feature type="compositionally biased region" description="Acidic residues" evidence="1">
    <location>
        <begin position="57"/>
        <end position="74"/>
    </location>
</feature>
<feature type="compositionally biased region" description="Basic and acidic residues" evidence="1">
    <location>
        <begin position="23"/>
        <end position="35"/>
    </location>
</feature>
<dbReference type="EMBL" id="SNRW01000535">
    <property type="protein sequence ID" value="KAA6400606.1"/>
    <property type="molecule type" value="Genomic_DNA"/>
</dbReference>
<feature type="region of interest" description="Disordered" evidence="1">
    <location>
        <begin position="14"/>
        <end position="175"/>
    </location>
</feature>
<feature type="compositionally biased region" description="Pro residues" evidence="1">
    <location>
        <begin position="148"/>
        <end position="158"/>
    </location>
</feature>
<organism evidence="2 3">
    <name type="scientific">Streblomastix strix</name>
    <dbReference type="NCBI Taxonomy" id="222440"/>
    <lineage>
        <taxon>Eukaryota</taxon>
        <taxon>Metamonada</taxon>
        <taxon>Preaxostyla</taxon>
        <taxon>Oxymonadida</taxon>
        <taxon>Streblomastigidae</taxon>
        <taxon>Streblomastix</taxon>
    </lineage>
</organism>
<accession>A0A5J4X1F8</accession>
<protein>
    <submittedName>
        <fullName evidence="2">Uncharacterized protein</fullName>
    </submittedName>
</protein>
<sequence>MQWEMKARLYAEDEWNEDIQEDEKDKQQQIEKDQKQSVNNEKANLDDLDSSEKDEWGENEDEMDIKEEESESESNEQLSVSDNSRSTISSQNPSSSVTLDQNSDSQSPKTAVFSNVSPSTNHVIQSTETGNKQSNPTSPLSQFSPKQLQPPIPPPPPLTISQNSYLSSNNQNIDINQPTNGVYSVKLPAEYMLTTVVDETAQLIERRIAPVNAVCAIVGGEETLLKITKTSAYQKSEQQLSQQQQQSPQQQSQTSPHIQLPSLHLDLHPKQEISPKISTERLPPATLQLAAIVASQDIPNHFTHTSINKANKGNNNLQIPALSPQQIVSMLGTMLGTSASATAALIASIKKLAPVEEQFRRRQQFSFILN</sequence>